<evidence type="ECO:0000256" key="4">
    <source>
        <dbReference type="ARBA" id="ARBA00022636"/>
    </source>
</evidence>
<dbReference type="PROSITE" id="PS50924">
    <property type="entry name" value="MHYT"/>
    <property type="match status" value="1"/>
</dbReference>
<dbReference type="EMBL" id="CP051487">
    <property type="protein sequence ID" value="QJC78027.1"/>
    <property type="molecule type" value="Genomic_DNA"/>
</dbReference>
<dbReference type="FunFam" id="3.30.70.270:FF:000001">
    <property type="entry name" value="Diguanylate cyclase domain protein"/>
    <property type="match status" value="1"/>
</dbReference>
<dbReference type="PANTHER" id="PTHR44757">
    <property type="entry name" value="DIGUANYLATE CYCLASE DGCP"/>
    <property type="match status" value="1"/>
</dbReference>
<keyword evidence="4" id="KW-0973">c-di-GMP</keyword>
<accession>A0AAE7DCP5</accession>
<dbReference type="SMART" id="SM00267">
    <property type="entry name" value="GGDEF"/>
    <property type="match status" value="1"/>
</dbReference>
<dbReference type="EC" id="3.1.4.52" evidence="3"/>
<dbReference type="FunFam" id="3.20.20.450:FF:000001">
    <property type="entry name" value="Cyclic di-GMP phosphodiesterase yahA"/>
    <property type="match status" value="1"/>
</dbReference>
<gene>
    <name evidence="10" type="ORF">HGP31_06810</name>
</gene>
<evidence type="ECO:0000259" key="8">
    <source>
        <dbReference type="PROSITE" id="PS50887"/>
    </source>
</evidence>
<dbReference type="InterPro" id="IPR043128">
    <property type="entry name" value="Rev_trsase/Diguanyl_cyclase"/>
</dbReference>
<feature type="transmembrane region" description="Helical" evidence="6">
    <location>
        <begin position="195"/>
        <end position="216"/>
    </location>
</feature>
<dbReference type="AlphaFoldDB" id="A0AAE7DCP5"/>
<dbReference type="InterPro" id="IPR052155">
    <property type="entry name" value="Biofilm_reg_signaling"/>
</dbReference>
<feature type="transmembrane region" description="Helical" evidence="6">
    <location>
        <begin position="129"/>
        <end position="148"/>
    </location>
</feature>
<dbReference type="NCBIfam" id="TIGR00254">
    <property type="entry name" value="GGDEF"/>
    <property type="match status" value="1"/>
</dbReference>
<dbReference type="Pfam" id="PF00563">
    <property type="entry name" value="EAL"/>
    <property type="match status" value="1"/>
</dbReference>
<sequence>MEWLGLHFTTELAESGQVILQCVHDPFLVLLAYLVACASCFATLDMAERINHAQKPASQRLWRWIGAGCLAGGIWAMHFIGMLAFQAPIDVHYHLPITLLSLLIALCASWLAMHTLSLPTLSFRQCCKASIIIGLGIATMHYVGMAAMRSQATAYYHPGLFILSIMIAIGASLAALLLASYLRNGLGIFHQLRKCAASLVLGAGIMSLHFTGMVAFDLALPTGSQLTQPGENNHLQLGLTVAVMTLLIIGSCISAALADKKLQHKDRDLLRVNSLLTQLDQARMSLQQVAHYDALTNLLNRRGFNQLFAEKLLERTHAGGMLAVLFLDIDHFKRINDSLGHDAGDELLKVLARHIKSSVRSHDDVVARFGGDEFCILIDLHDRDEARQMAQRIMLKMKEPIELSGRRMVMTTSIGISVFPEDGKTCEELLKNADLALYQSKDGGRNGLNFFSANLKARAMLELQMEEELRHALREDTGLMLYYQPILDLKTDQVSKLEALIRWQHPVHGFLTPDRFIGIAEANGLITELDNWVLRKACADLGELARQGCGHLKIAINCSPLTLAREELSDEISLALRSAGVEPHRLELEVTESALMGNIAETLVLLQQIRALGVSLSIDDFGTGYSSLAYLKRLPLNTLKIDRSFIQDIPKSTQDMEIVQAIIVMAHTLHLEVVTEGVETFEQYQFLECHGCDFVQGYLLSRPIPLTELQPVLNEINQRKHSYSVRRLGLAHGTSALT</sequence>
<feature type="transmembrane region" description="Helical" evidence="6">
    <location>
        <begin position="64"/>
        <end position="85"/>
    </location>
</feature>
<comment type="cofactor">
    <cofactor evidence="1">
        <name>Mg(2+)</name>
        <dbReference type="ChEBI" id="CHEBI:18420"/>
    </cofactor>
</comment>
<dbReference type="InterPro" id="IPR000160">
    <property type="entry name" value="GGDEF_dom"/>
</dbReference>
<evidence type="ECO:0000256" key="2">
    <source>
        <dbReference type="ARBA" id="ARBA00004533"/>
    </source>
</evidence>
<dbReference type="Pfam" id="PF00990">
    <property type="entry name" value="GGDEF"/>
    <property type="match status" value="1"/>
</dbReference>
<dbReference type="InterPro" id="IPR005330">
    <property type="entry name" value="MHYT_dom"/>
</dbReference>
<dbReference type="Proteomes" id="UP000501367">
    <property type="component" value="Chromosome"/>
</dbReference>
<dbReference type="PROSITE" id="PS50887">
    <property type="entry name" value="GGDEF"/>
    <property type="match status" value="1"/>
</dbReference>
<evidence type="ECO:0000256" key="5">
    <source>
        <dbReference type="ARBA" id="ARBA00051114"/>
    </source>
</evidence>
<evidence type="ECO:0000313" key="10">
    <source>
        <dbReference type="EMBL" id="QJC78027.1"/>
    </source>
</evidence>
<name>A0AAE7DCP5_9PSED</name>
<dbReference type="SUPFAM" id="SSF141868">
    <property type="entry name" value="EAL domain-like"/>
    <property type="match status" value="1"/>
</dbReference>
<feature type="domain" description="GGDEF" evidence="8">
    <location>
        <begin position="320"/>
        <end position="453"/>
    </location>
</feature>
<dbReference type="KEGG" id="pum:HGP31_06810"/>
<dbReference type="RefSeq" id="WP_168757356.1">
    <property type="nucleotide sequence ID" value="NZ_CP051487.1"/>
</dbReference>
<dbReference type="CDD" id="cd01949">
    <property type="entry name" value="GGDEF"/>
    <property type="match status" value="1"/>
</dbReference>
<protein>
    <recommendedName>
        <fullName evidence="3">cyclic-guanylate-specific phosphodiesterase</fullName>
        <ecNumber evidence="3">3.1.4.52</ecNumber>
    </recommendedName>
</protein>
<dbReference type="GO" id="GO:0071732">
    <property type="term" value="P:cellular response to nitric oxide"/>
    <property type="evidence" value="ECO:0007669"/>
    <property type="project" value="UniProtKB-ARBA"/>
</dbReference>
<proteinExistence type="predicted"/>
<dbReference type="SMART" id="SM00052">
    <property type="entry name" value="EAL"/>
    <property type="match status" value="1"/>
</dbReference>
<dbReference type="InterPro" id="IPR001633">
    <property type="entry name" value="EAL_dom"/>
</dbReference>
<dbReference type="Pfam" id="PF03707">
    <property type="entry name" value="MHYT"/>
    <property type="match status" value="2"/>
</dbReference>
<evidence type="ECO:0000259" key="7">
    <source>
        <dbReference type="PROSITE" id="PS50883"/>
    </source>
</evidence>
<evidence type="ECO:0000259" key="9">
    <source>
        <dbReference type="PROSITE" id="PS50924"/>
    </source>
</evidence>
<dbReference type="PANTHER" id="PTHR44757:SF2">
    <property type="entry name" value="BIOFILM ARCHITECTURE MAINTENANCE PROTEIN MBAA"/>
    <property type="match status" value="1"/>
</dbReference>
<dbReference type="GeneID" id="72193278"/>
<dbReference type="GO" id="GO:0005886">
    <property type="term" value="C:plasma membrane"/>
    <property type="evidence" value="ECO:0007669"/>
    <property type="project" value="UniProtKB-SubCell"/>
</dbReference>
<dbReference type="GO" id="GO:0071111">
    <property type="term" value="F:cyclic-guanylate-specific phosphodiesterase activity"/>
    <property type="evidence" value="ECO:0007669"/>
    <property type="project" value="UniProtKB-EC"/>
</dbReference>
<keyword evidence="6" id="KW-1133">Transmembrane helix</keyword>
<dbReference type="PROSITE" id="PS50883">
    <property type="entry name" value="EAL"/>
    <property type="match status" value="1"/>
</dbReference>
<dbReference type="InterPro" id="IPR029787">
    <property type="entry name" value="Nucleotide_cyclase"/>
</dbReference>
<feature type="transmembrane region" description="Helical" evidence="6">
    <location>
        <begin position="160"/>
        <end position="183"/>
    </location>
</feature>
<dbReference type="Gene3D" id="3.30.70.270">
    <property type="match status" value="1"/>
</dbReference>
<feature type="transmembrane region" description="Helical" evidence="6">
    <location>
        <begin position="97"/>
        <end position="117"/>
    </location>
</feature>
<comment type="catalytic activity">
    <reaction evidence="5">
        <text>3',3'-c-di-GMP + H2O = 5'-phosphoguanylyl(3'-&gt;5')guanosine + H(+)</text>
        <dbReference type="Rhea" id="RHEA:24902"/>
        <dbReference type="ChEBI" id="CHEBI:15377"/>
        <dbReference type="ChEBI" id="CHEBI:15378"/>
        <dbReference type="ChEBI" id="CHEBI:58754"/>
        <dbReference type="ChEBI" id="CHEBI:58805"/>
        <dbReference type="EC" id="3.1.4.52"/>
    </reaction>
    <physiologicalReaction direction="left-to-right" evidence="5">
        <dbReference type="Rhea" id="RHEA:24903"/>
    </physiologicalReaction>
</comment>
<dbReference type="SUPFAM" id="SSF55073">
    <property type="entry name" value="Nucleotide cyclase"/>
    <property type="match status" value="1"/>
</dbReference>
<feature type="transmembrane region" description="Helical" evidence="6">
    <location>
        <begin position="27"/>
        <end position="44"/>
    </location>
</feature>
<dbReference type="Gene3D" id="3.20.20.450">
    <property type="entry name" value="EAL domain"/>
    <property type="match status" value="1"/>
</dbReference>
<reference evidence="10 11" key="1">
    <citation type="submission" date="2020-04" db="EMBL/GenBank/DDBJ databases">
        <authorList>
            <person name="Yao Y."/>
            <person name="He Z."/>
        </authorList>
    </citation>
    <scope>NUCLEOTIDE SEQUENCE [LARGE SCALE GENOMIC DNA]</scope>
    <source>
        <strain evidence="10 11">CY-1</strain>
    </source>
</reference>
<feature type="domain" description="EAL" evidence="7">
    <location>
        <begin position="462"/>
        <end position="717"/>
    </location>
</feature>
<evidence type="ECO:0000256" key="1">
    <source>
        <dbReference type="ARBA" id="ARBA00001946"/>
    </source>
</evidence>
<evidence type="ECO:0000256" key="6">
    <source>
        <dbReference type="PROSITE-ProRule" id="PRU00244"/>
    </source>
</evidence>
<dbReference type="CDD" id="cd01948">
    <property type="entry name" value="EAL"/>
    <property type="match status" value="1"/>
</dbReference>
<feature type="transmembrane region" description="Helical" evidence="6">
    <location>
        <begin position="236"/>
        <end position="258"/>
    </location>
</feature>
<evidence type="ECO:0000313" key="11">
    <source>
        <dbReference type="Proteomes" id="UP000501367"/>
    </source>
</evidence>
<keyword evidence="6" id="KW-0812">Transmembrane</keyword>
<comment type="subcellular location">
    <subcellularLocation>
        <location evidence="2">Cell inner membrane</location>
    </subcellularLocation>
</comment>
<feature type="domain" description="MHYT" evidence="9">
    <location>
        <begin position="24"/>
        <end position="219"/>
    </location>
</feature>
<organism evidence="10 11">
    <name type="scientific">Pseudomonas umsongensis</name>
    <dbReference type="NCBI Taxonomy" id="198618"/>
    <lineage>
        <taxon>Bacteria</taxon>
        <taxon>Pseudomonadati</taxon>
        <taxon>Pseudomonadota</taxon>
        <taxon>Gammaproteobacteria</taxon>
        <taxon>Pseudomonadales</taxon>
        <taxon>Pseudomonadaceae</taxon>
        <taxon>Pseudomonas</taxon>
    </lineage>
</organism>
<keyword evidence="6" id="KW-0472">Membrane</keyword>
<dbReference type="InterPro" id="IPR035919">
    <property type="entry name" value="EAL_sf"/>
</dbReference>
<evidence type="ECO:0000256" key="3">
    <source>
        <dbReference type="ARBA" id="ARBA00012282"/>
    </source>
</evidence>